<reference evidence="1 2" key="1">
    <citation type="submission" date="2018-06" db="EMBL/GenBank/DDBJ databases">
        <authorList>
            <consortium name="Pathogen Informatics"/>
            <person name="Doyle S."/>
        </authorList>
    </citation>
    <scope>NUCLEOTIDE SEQUENCE [LARGE SCALE GENOMIC DNA]</scope>
    <source>
        <strain evidence="1 2">NCTC11190</strain>
    </source>
</reference>
<dbReference type="EMBL" id="UGVL01000001">
    <property type="protein sequence ID" value="SUE34458.1"/>
    <property type="molecule type" value="Genomic_DNA"/>
</dbReference>
<proteinExistence type="predicted"/>
<accession>A0A379MS53</accession>
<protein>
    <submittedName>
        <fullName evidence="1">Uncharacterized protein</fullName>
    </submittedName>
</protein>
<keyword evidence="2" id="KW-1185">Reference proteome</keyword>
<dbReference type="AlphaFoldDB" id="A0A379MS53"/>
<dbReference type="Proteomes" id="UP000255233">
    <property type="component" value="Unassembled WGS sequence"/>
</dbReference>
<organism evidence="1 2">
    <name type="scientific">Rikenella microfusus</name>
    <dbReference type="NCBI Taxonomy" id="28139"/>
    <lineage>
        <taxon>Bacteria</taxon>
        <taxon>Pseudomonadati</taxon>
        <taxon>Bacteroidota</taxon>
        <taxon>Bacteroidia</taxon>
        <taxon>Bacteroidales</taxon>
        <taxon>Rikenellaceae</taxon>
        <taxon>Rikenella</taxon>
    </lineage>
</organism>
<sequence length="86" mass="9424">MYCLSPTGVCSFFVRSCRGGTGFSGRLMPAGHLLFCATKKGDKKVAGNAITRSRLSSERKIAHSRVSNFYPYFDTKLEAGTFLTYG</sequence>
<evidence type="ECO:0000313" key="2">
    <source>
        <dbReference type="Proteomes" id="UP000255233"/>
    </source>
</evidence>
<dbReference type="STRING" id="880526.GCA_000427365_02137"/>
<evidence type="ECO:0000313" key="1">
    <source>
        <dbReference type="EMBL" id="SUE34458.1"/>
    </source>
</evidence>
<gene>
    <name evidence="1" type="ORF">NCTC11190_01682</name>
</gene>
<name>A0A379MS53_9BACT</name>